<keyword evidence="3" id="KW-1185">Reference proteome</keyword>
<dbReference type="Gene3D" id="3.60.21.10">
    <property type="match status" value="1"/>
</dbReference>
<dbReference type="OrthoDB" id="6607865at2759"/>
<proteinExistence type="predicted"/>
<sequence>MQSQGLRAIVRAHMVQQTGFEVLGDNEVMTVFSASDYRESGNTGAVLRIAASLDFEFVTFPALRASSEGGSVHGTATAPAAAAAAPPPPPPFGSPPKETASVTAPAMLPVRSPFAERGAAAAAAAAAGAGTSAPVEPAGVASPTRAAQALQQEVEEDAAVIAQVSGDSNLASLVHKRSAGYKELNALMQNSRVPAEALERASADAQARTAPRA</sequence>
<accession>A0A2P6V6I9</accession>
<evidence type="ECO:0000256" key="1">
    <source>
        <dbReference type="SAM" id="MobiDB-lite"/>
    </source>
</evidence>
<protein>
    <submittedName>
        <fullName evidence="2">Serine threonine phosphatase</fullName>
    </submittedName>
</protein>
<dbReference type="AlphaFoldDB" id="A0A2P6V6I9"/>
<name>A0A2P6V6I9_9CHLO</name>
<organism evidence="2 3">
    <name type="scientific">Micractinium conductrix</name>
    <dbReference type="NCBI Taxonomy" id="554055"/>
    <lineage>
        <taxon>Eukaryota</taxon>
        <taxon>Viridiplantae</taxon>
        <taxon>Chlorophyta</taxon>
        <taxon>core chlorophytes</taxon>
        <taxon>Trebouxiophyceae</taxon>
        <taxon>Chlorellales</taxon>
        <taxon>Chlorellaceae</taxon>
        <taxon>Chlorella clade</taxon>
        <taxon>Micractinium</taxon>
    </lineage>
</organism>
<dbReference type="SUPFAM" id="SSF56300">
    <property type="entry name" value="Metallo-dependent phosphatases"/>
    <property type="match status" value="1"/>
</dbReference>
<dbReference type="EMBL" id="LHPF02000025">
    <property type="protein sequence ID" value="PSC69705.1"/>
    <property type="molecule type" value="Genomic_DNA"/>
</dbReference>
<comment type="caution">
    <text evidence="2">The sequence shown here is derived from an EMBL/GenBank/DDBJ whole genome shotgun (WGS) entry which is preliminary data.</text>
</comment>
<dbReference type="InterPro" id="IPR029052">
    <property type="entry name" value="Metallo-depent_PP-like"/>
</dbReference>
<evidence type="ECO:0000313" key="3">
    <source>
        <dbReference type="Proteomes" id="UP000239649"/>
    </source>
</evidence>
<dbReference type="Proteomes" id="UP000239649">
    <property type="component" value="Unassembled WGS sequence"/>
</dbReference>
<feature type="compositionally biased region" description="Pro residues" evidence="1">
    <location>
        <begin position="85"/>
        <end position="94"/>
    </location>
</feature>
<dbReference type="STRING" id="554055.A0A2P6V6I9"/>
<feature type="region of interest" description="Disordered" evidence="1">
    <location>
        <begin position="66"/>
        <end position="101"/>
    </location>
</feature>
<evidence type="ECO:0000313" key="2">
    <source>
        <dbReference type="EMBL" id="PSC69705.1"/>
    </source>
</evidence>
<gene>
    <name evidence="2" type="ORF">C2E20_6852</name>
</gene>
<reference evidence="2 3" key="1">
    <citation type="journal article" date="2018" name="Plant J.">
        <title>Genome sequences of Chlorella sorokiniana UTEX 1602 and Micractinium conductrix SAG 241.80: implications to maltose excretion by a green alga.</title>
        <authorList>
            <person name="Arriola M.B."/>
            <person name="Velmurugan N."/>
            <person name="Zhang Y."/>
            <person name="Plunkett M.H."/>
            <person name="Hondzo H."/>
            <person name="Barney B.M."/>
        </authorList>
    </citation>
    <scope>NUCLEOTIDE SEQUENCE [LARGE SCALE GENOMIC DNA]</scope>
    <source>
        <strain evidence="2 3">SAG 241.80</strain>
    </source>
</reference>